<gene>
    <name evidence="5" type="ORF">F8568_028370</name>
</gene>
<dbReference type="Gene3D" id="3.40.50.300">
    <property type="entry name" value="P-loop containing nucleotide triphosphate hydrolases"/>
    <property type="match status" value="1"/>
</dbReference>
<dbReference type="AlphaFoldDB" id="A0A6I4MJ92"/>
<dbReference type="GO" id="GO:0005524">
    <property type="term" value="F:ATP binding"/>
    <property type="evidence" value="ECO:0007669"/>
    <property type="project" value="UniProtKB-KW"/>
</dbReference>
<dbReference type="Gene3D" id="1.10.8.60">
    <property type="match status" value="1"/>
</dbReference>
<dbReference type="Pfam" id="PF00004">
    <property type="entry name" value="AAA"/>
    <property type="match status" value="1"/>
</dbReference>
<dbReference type="InterPro" id="IPR027417">
    <property type="entry name" value="P-loop_NTPase"/>
</dbReference>
<keyword evidence="6" id="KW-1185">Reference proteome</keyword>
<dbReference type="PANTHER" id="PTHR43392">
    <property type="entry name" value="AAA-TYPE ATPASE FAMILY PROTEIN / ANKYRIN REPEAT FAMILY PROTEIN"/>
    <property type="match status" value="1"/>
</dbReference>
<evidence type="ECO:0000256" key="2">
    <source>
        <dbReference type="ARBA" id="ARBA00022741"/>
    </source>
</evidence>
<dbReference type="InterPro" id="IPR003959">
    <property type="entry name" value="ATPase_AAA_core"/>
</dbReference>
<dbReference type="Proteomes" id="UP000462055">
    <property type="component" value="Unassembled WGS sequence"/>
</dbReference>
<evidence type="ECO:0000256" key="1">
    <source>
        <dbReference type="ARBA" id="ARBA00010378"/>
    </source>
</evidence>
<organism evidence="5 6">
    <name type="scientific">Actinomadura physcomitrii</name>
    <dbReference type="NCBI Taxonomy" id="2650748"/>
    <lineage>
        <taxon>Bacteria</taxon>
        <taxon>Bacillati</taxon>
        <taxon>Actinomycetota</taxon>
        <taxon>Actinomycetes</taxon>
        <taxon>Streptosporangiales</taxon>
        <taxon>Thermomonosporaceae</taxon>
        <taxon>Actinomadura</taxon>
    </lineage>
</organism>
<dbReference type="SMART" id="SM00382">
    <property type="entry name" value="AAA"/>
    <property type="match status" value="2"/>
</dbReference>
<dbReference type="PRINTS" id="PR00819">
    <property type="entry name" value="CBXCFQXSUPER"/>
</dbReference>
<sequence length="908" mass="98630">MRLPEHLELLLTDEPVLDVYAHGPWRVPDGLFEEISARIDALANDPRAADLTTDEHKLLTLPASLVTAEIFGILAFLPGGGAIKAGSWSQLPERLLHRHLANPGTLSTRMTRWDAPGGRWRPPVDWLIEAPDRELAIELARECLGVLEGIEPLEERRKALLRLYSDPPECDVNLPKMELREHWHAHAGDDIVAAVPELLGPVGYLDWVCEGLLAAYGILAEVAPRDESAESHLIQLLLQGSMEHIPAELAAALGEDRYHDLQQRFPAERRGFKADAWQQRTRAWLVRALVAGAADACRAWLDMAMRFVAIVQGLPGDPWFPKAEWIPVGQFQTDLRRLYAPRRRVVNPLTETLKAPAAGEESEDGGAGATAAGARAELASTLVGQPELTAALEALSRGREPVRLLIAGPDGTGKRGAAQELGKALALGRDPLWVTDNLYAGQRLPDAVAKLHADTRDCAGDRLLIIDGLDGIVADPGNGEAIADELHRLLSIHPDLNLVVLCDANGDERIRDVNPVLPGLFRIARTRPFDAQGHAELFRRALERRGARATRQAVEAAGALLAATPPMQSLRNARLAPYLADQVVAAVRERTEDGTEIVVRKGDVPAALDTAQSAGNPLHELRDLTGLDTVKHEIALLVAGTHAARLRSESGLRITPPTRHMVFTGNPGTGKTMVARLLGRIYKKLGVLSSGHLVEASRAHLVGEYIGQTAPRTRRLVERAIGGVLFIDEAYTLTQSPLKGDYGHEAIAELVKLMEDHRDDLVVIVAGYQQEMAEFLAANPGLDSRFPKQIHFPDYTDDELITVFRQLAEADGFRLAAGTEETLRSMLRTAPRGPSFGNGRLMRNLLDVAVANQADRIASAAVGASGTAGTSDSGAPAKPPAKKELVTLTAEDLPPLLDHPEEFFGLYL</sequence>
<comment type="caution">
    <text evidence="5">The sequence shown here is derived from an EMBL/GenBank/DDBJ whole genome shotgun (WGS) entry which is preliminary data.</text>
</comment>
<dbReference type="InterPro" id="IPR041627">
    <property type="entry name" value="AAA_lid_6"/>
</dbReference>
<evidence type="ECO:0000259" key="4">
    <source>
        <dbReference type="SMART" id="SM00382"/>
    </source>
</evidence>
<dbReference type="SUPFAM" id="SSF52540">
    <property type="entry name" value="P-loop containing nucleoside triphosphate hydrolases"/>
    <property type="match status" value="2"/>
</dbReference>
<evidence type="ECO:0000313" key="5">
    <source>
        <dbReference type="EMBL" id="MWA04224.1"/>
    </source>
</evidence>
<dbReference type="GO" id="GO:0016887">
    <property type="term" value="F:ATP hydrolysis activity"/>
    <property type="evidence" value="ECO:0007669"/>
    <property type="project" value="InterPro"/>
</dbReference>
<proteinExistence type="inferred from homology"/>
<protein>
    <submittedName>
        <fullName evidence="5">AAA family ATPase</fullName>
    </submittedName>
</protein>
<reference evidence="5" key="1">
    <citation type="submission" date="2019-12" db="EMBL/GenBank/DDBJ databases">
        <title>Actinomadura physcomitrii sp. nov., a novel actinomycete isolated from moss [Physcomitrium sphaericum (Ludw) Fuernr].</title>
        <authorList>
            <person name="Zhuang X."/>
        </authorList>
    </citation>
    <scope>NUCLEOTIDE SEQUENCE [LARGE SCALE GENOMIC DNA]</scope>
    <source>
        <strain evidence="5">LD22</strain>
    </source>
</reference>
<dbReference type="InterPro" id="IPR003593">
    <property type="entry name" value="AAA+_ATPase"/>
</dbReference>
<feature type="domain" description="AAA+ ATPase" evidence="4">
    <location>
        <begin position="657"/>
        <end position="796"/>
    </location>
</feature>
<dbReference type="RefSeq" id="WP_151596742.1">
    <property type="nucleotide sequence ID" value="NZ_WBMS02000025.1"/>
</dbReference>
<dbReference type="Pfam" id="PF17866">
    <property type="entry name" value="AAA_lid_6"/>
    <property type="match status" value="1"/>
</dbReference>
<keyword evidence="3" id="KW-0067">ATP-binding</keyword>
<dbReference type="FunFam" id="3.40.50.300:FF:000216">
    <property type="entry name" value="Type VII secretion ATPase EccA"/>
    <property type="match status" value="1"/>
</dbReference>
<feature type="domain" description="AAA+ ATPase" evidence="4">
    <location>
        <begin position="400"/>
        <end position="529"/>
    </location>
</feature>
<dbReference type="EMBL" id="WBMS02000025">
    <property type="protein sequence ID" value="MWA04224.1"/>
    <property type="molecule type" value="Genomic_DNA"/>
</dbReference>
<accession>A0A6I4MJ92</accession>
<comment type="similarity">
    <text evidence="1">Belongs to the CbxX/CfxQ family.</text>
</comment>
<evidence type="ECO:0000313" key="6">
    <source>
        <dbReference type="Proteomes" id="UP000462055"/>
    </source>
</evidence>
<dbReference type="InterPro" id="IPR000641">
    <property type="entry name" value="CbxX/CfxQ"/>
</dbReference>
<name>A0A6I4MJ92_9ACTN</name>
<evidence type="ECO:0000256" key="3">
    <source>
        <dbReference type="ARBA" id="ARBA00022840"/>
    </source>
</evidence>
<keyword evidence="2" id="KW-0547">Nucleotide-binding</keyword>
<dbReference type="PANTHER" id="PTHR43392:SF2">
    <property type="entry name" value="AAA-TYPE ATPASE FAMILY PROTEIN _ ANKYRIN REPEAT FAMILY PROTEIN"/>
    <property type="match status" value="1"/>
</dbReference>
<dbReference type="CDD" id="cd00009">
    <property type="entry name" value="AAA"/>
    <property type="match status" value="1"/>
</dbReference>
<dbReference type="InterPro" id="IPR050773">
    <property type="entry name" value="CbxX/CfxQ_RuBisCO_ESX"/>
</dbReference>